<dbReference type="Pfam" id="PF12094">
    <property type="entry name" value="DUF3570"/>
    <property type="match status" value="1"/>
</dbReference>
<comment type="caution">
    <text evidence="1">The sequence shown here is derived from an EMBL/GenBank/DDBJ whole genome shotgun (WGS) entry which is preliminary data.</text>
</comment>
<dbReference type="InterPro" id="IPR021953">
    <property type="entry name" value="DUF3570"/>
</dbReference>
<dbReference type="RefSeq" id="WP_105001004.1">
    <property type="nucleotide sequence ID" value="NZ_MQVX01000001.1"/>
</dbReference>
<organism evidence="1 2">
    <name type="scientific">Aureicoccus marinus</name>
    <dbReference type="NCBI Taxonomy" id="754435"/>
    <lineage>
        <taxon>Bacteria</taxon>
        <taxon>Pseudomonadati</taxon>
        <taxon>Bacteroidota</taxon>
        <taxon>Flavobacteriia</taxon>
        <taxon>Flavobacteriales</taxon>
        <taxon>Flavobacteriaceae</taxon>
        <taxon>Aureicoccus</taxon>
    </lineage>
</organism>
<keyword evidence="2" id="KW-1185">Reference proteome</keyword>
<name>A0A2S7T5Z9_9FLAO</name>
<evidence type="ECO:0000313" key="1">
    <source>
        <dbReference type="EMBL" id="PQJ15352.1"/>
    </source>
</evidence>
<dbReference type="OrthoDB" id="5450709at2"/>
<dbReference type="EMBL" id="MQVX01000001">
    <property type="protein sequence ID" value="PQJ15352.1"/>
    <property type="molecule type" value="Genomic_DNA"/>
</dbReference>
<gene>
    <name evidence="1" type="ORF">BST99_06010</name>
</gene>
<evidence type="ECO:0000313" key="2">
    <source>
        <dbReference type="Proteomes" id="UP000239366"/>
    </source>
</evidence>
<reference evidence="2" key="1">
    <citation type="submission" date="2016-11" db="EMBL/GenBank/DDBJ databases">
        <title>Trade-off between light-utilization and light-protection in marine flavobacteria.</title>
        <authorList>
            <person name="Kumagai Y."/>
            <person name="Yoshizawa S."/>
            <person name="Kogure K."/>
        </authorList>
    </citation>
    <scope>NUCLEOTIDE SEQUENCE [LARGE SCALE GENOMIC DNA]</scope>
    <source>
        <strain evidence="2">SG-18</strain>
    </source>
</reference>
<protein>
    <recommendedName>
        <fullName evidence="3">DUF3570 domain-containing protein</fullName>
    </recommendedName>
</protein>
<sequence>MKKNSFLVGTLAFVHFFAQGQNSDIPKENKVNRTDVELVYNNYIQDGNNSAVTGGLGTEELYVYGPSLTLTKTKGRTVFSTNVGADIISSASTDNIDFVVSSASILDARSYLNYGVSHLMKDEQTTWYTGGGLSIESDYLSLSLKAGMLFENKDKTRTYSVQFQRFWDDLRWGRLQDGLNLFKPRRLIYPEELRFREWHENTKRHSYNFQFGLDQVINKRLLLGIYPEFTYQDGLLSTPFHRVYFDDGTLAVEALPSYRYKGSLGLKLNAFLGGRYILRNTINGYADSFGVRGISIENETVIKLDPSWSVAPSVRYYTQQGSRYFAPIGQHNPGADYATSDWDLADFHTWTLGTQLRYSPQAYVSKRMKFNAMNLRYSYYNRSNGLYGHLISLSIETSLDKKQR</sequence>
<dbReference type="AlphaFoldDB" id="A0A2S7T5Z9"/>
<proteinExistence type="predicted"/>
<accession>A0A2S7T5Z9</accession>
<evidence type="ECO:0008006" key="3">
    <source>
        <dbReference type="Google" id="ProtNLM"/>
    </source>
</evidence>
<dbReference type="Proteomes" id="UP000239366">
    <property type="component" value="Unassembled WGS sequence"/>
</dbReference>